<dbReference type="GeneID" id="98129103"/>
<dbReference type="EMBL" id="JAZGUE010000001">
    <property type="protein sequence ID" value="KAL2271408.1"/>
    <property type="molecule type" value="Genomic_DNA"/>
</dbReference>
<comment type="caution">
    <text evidence="1">The sequence shown here is derived from an EMBL/GenBank/DDBJ whole genome shotgun (WGS) entry which is preliminary data.</text>
</comment>
<proteinExistence type="predicted"/>
<gene>
    <name evidence="1" type="ORF">VTJ83DRAFT_779</name>
</gene>
<sequence>MNGLLVPHREENTLIFSGQYRSFTPRLFFCDAGGIRLDFKKTLFHPTMPLPTKPPKLARRLEERFPGLRLRSAQAYDLRRMARMANEVFQHERDIDYFNRHRAIKMGDEHEAAAAERLLTAECEWRHAALRDCRRLPGRHLLVATYLKKPAGYLSSRSLASGAKEEILGWAEWQDPLVTPNDALDLCKTVNEEDEIKLEDDDLARFNIALHDLSLDHQHHTLLVLPNGLAVRFDDAFKSIQSAGTRALTESSPVWKLWCKDVIPSCFGPWGDVHGRDLVLRSFVISPLHWHDADGIGQLLLSWGAKRCTEKGWAGVQTLASATGVSTRDALLAAGWAEEAVSA</sequence>
<name>A0ABR4DLW9_9PEZI</name>
<reference evidence="1 2" key="1">
    <citation type="journal article" date="2024" name="Commun. Biol.">
        <title>Comparative genomic analysis of thermophilic fungi reveals convergent evolutionary adaptations and gene losses.</title>
        <authorList>
            <person name="Steindorff A.S."/>
            <person name="Aguilar-Pontes M.V."/>
            <person name="Robinson A.J."/>
            <person name="Andreopoulos B."/>
            <person name="LaButti K."/>
            <person name="Kuo A."/>
            <person name="Mondo S."/>
            <person name="Riley R."/>
            <person name="Otillar R."/>
            <person name="Haridas S."/>
            <person name="Lipzen A."/>
            <person name="Grimwood J."/>
            <person name="Schmutz J."/>
            <person name="Clum A."/>
            <person name="Reid I.D."/>
            <person name="Moisan M.C."/>
            <person name="Butler G."/>
            <person name="Nguyen T.T.M."/>
            <person name="Dewar K."/>
            <person name="Conant G."/>
            <person name="Drula E."/>
            <person name="Henrissat B."/>
            <person name="Hansel C."/>
            <person name="Singer S."/>
            <person name="Hutchinson M.I."/>
            <person name="de Vries R.P."/>
            <person name="Natvig D.O."/>
            <person name="Powell A.J."/>
            <person name="Tsang A."/>
            <person name="Grigoriev I.V."/>
        </authorList>
    </citation>
    <scope>NUCLEOTIDE SEQUENCE [LARGE SCALE GENOMIC DNA]</scope>
    <source>
        <strain evidence="1 2">ATCC 22073</strain>
    </source>
</reference>
<keyword evidence="2" id="KW-1185">Reference proteome</keyword>
<dbReference type="RefSeq" id="XP_070870132.1">
    <property type="nucleotide sequence ID" value="XM_071014459.1"/>
</dbReference>
<protein>
    <submittedName>
        <fullName evidence="1">Uncharacterized protein</fullName>
    </submittedName>
</protein>
<evidence type="ECO:0000313" key="2">
    <source>
        <dbReference type="Proteomes" id="UP001600064"/>
    </source>
</evidence>
<accession>A0ABR4DLW9</accession>
<organism evidence="1 2">
    <name type="scientific">Remersonia thermophila</name>
    <dbReference type="NCBI Taxonomy" id="72144"/>
    <lineage>
        <taxon>Eukaryota</taxon>
        <taxon>Fungi</taxon>
        <taxon>Dikarya</taxon>
        <taxon>Ascomycota</taxon>
        <taxon>Pezizomycotina</taxon>
        <taxon>Sordariomycetes</taxon>
        <taxon>Sordariomycetidae</taxon>
        <taxon>Sordariales</taxon>
        <taxon>Sordariales incertae sedis</taxon>
        <taxon>Remersonia</taxon>
    </lineage>
</organism>
<dbReference type="Proteomes" id="UP001600064">
    <property type="component" value="Unassembled WGS sequence"/>
</dbReference>
<evidence type="ECO:0000313" key="1">
    <source>
        <dbReference type="EMBL" id="KAL2271408.1"/>
    </source>
</evidence>